<proteinExistence type="predicted"/>
<name>A0AAX6DQ31_IRIPA</name>
<dbReference type="EMBL" id="JANAVB010006798">
    <property type="protein sequence ID" value="KAJ6844003.1"/>
    <property type="molecule type" value="Genomic_DNA"/>
</dbReference>
<accession>A0AAX6DQ31</accession>
<sequence length="38" mass="4279">MGGLVGTITVGDRWYVRIVIECFVFKGHLMHQSTLCNP</sequence>
<dbReference type="EMBL" id="JANAVB010002729">
    <property type="protein sequence ID" value="KAJ6850698.1"/>
    <property type="molecule type" value="Genomic_DNA"/>
</dbReference>
<reference evidence="1" key="2">
    <citation type="submission" date="2023-04" db="EMBL/GenBank/DDBJ databases">
        <authorList>
            <person name="Bruccoleri R.E."/>
            <person name="Oakeley E.J."/>
            <person name="Faust A.-M."/>
            <person name="Dessus-Babus S."/>
            <person name="Altorfer M."/>
            <person name="Burckhardt D."/>
            <person name="Oertli M."/>
            <person name="Naumann U."/>
            <person name="Petersen F."/>
            <person name="Wong J."/>
        </authorList>
    </citation>
    <scope>NUCLEOTIDE SEQUENCE</scope>
    <source>
        <strain evidence="1">GSM-AAB239-AS_SAM_17_03QT</strain>
        <tissue evidence="1">Leaf</tissue>
    </source>
</reference>
<gene>
    <name evidence="6" type="ORF">M6B38_114655</name>
    <name evidence="1" type="ORF">M6B38_233150</name>
    <name evidence="5" type="ORF">M6B38_263655</name>
    <name evidence="4" type="ORF">M6B38_294525</name>
    <name evidence="3" type="ORF">M6B38_325165</name>
    <name evidence="2" type="ORF">M6B38_374780</name>
</gene>
<dbReference type="EMBL" id="JANAVB010002600">
    <property type="protein sequence ID" value="KAJ6850749.1"/>
    <property type="molecule type" value="Genomic_DNA"/>
</dbReference>
<evidence type="ECO:0000313" key="1">
    <source>
        <dbReference type="EMBL" id="KAJ6793942.1"/>
    </source>
</evidence>
<evidence type="ECO:0000313" key="7">
    <source>
        <dbReference type="Proteomes" id="UP001140949"/>
    </source>
</evidence>
<keyword evidence="7" id="KW-1185">Reference proteome</keyword>
<evidence type="ECO:0000313" key="4">
    <source>
        <dbReference type="EMBL" id="KAJ6844003.1"/>
    </source>
</evidence>
<reference evidence="1" key="1">
    <citation type="journal article" date="2023" name="GigaByte">
        <title>Genome assembly of the bearded iris, Iris pallida Lam.</title>
        <authorList>
            <person name="Bruccoleri R.E."/>
            <person name="Oakeley E.J."/>
            <person name="Faust A.M.E."/>
            <person name="Altorfer M."/>
            <person name="Dessus-Babus S."/>
            <person name="Burckhardt D."/>
            <person name="Oertli M."/>
            <person name="Naumann U."/>
            <person name="Petersen F."/>
            <person name="Wong J."/>
        </authorList>
    </citation>
    <scope>NUCLEOTIDE SEQUENCE</scope>
    <source>
        <strain evidence="1">GSM-AAB239-AS_SAM_17_03QT</strain>
    </source>
</reference>
<dbReference type="EMBL" id="JANAVB010011800">
    <property type="protein sequence ID" value="KAJ6836740.1"/>
    <property type="molecule type" value="Genomic_DNA"/>
</dbReference>
<dbReference type="Proteomes" id="UP001140949">
    <property type="component" value="Unassembled WGS sequence"/>
</dbReference>
<protein>
    <submittedName>
        <fullName evidence="1">Uncharacterized protein</fullName>
    </submittedName>
</protein>
<evidence type="ECO:0000313" key="2">
    <source>
        <dbReference type="EMBL" id="KAJ6825910.1"/>
    </source>
</evidence>
<dbReference type="AlphaFoldDB" id="A0AAX6DQ31"/>
<evidence type="ECO:0000313" key="3">
    <source>
        <dbReference type="EMBL" id="KAJ6836740.1"/>
    </source>
</evidence>
<evidence type="ECO:0000313" key="5">
    <source>
        <dbReference type="EMBL" id="KAJ6850698.1"/>
    </source>
</evidence>
<dbReference type="EMBL" id="JANAVB010021399">
    <property type="protein sequence ID" value="KAJ6825910.1"/>
    <property type="molecule type" value="Genomic_DNA"/>
</dbReference>
<organism evidence="1 7">
    <name type="scientific">Iris pallida</name>
    <name type="common">Sweet iris</name>
    <dbReference type="NCBI Taxonomy" id="29817"/>
    <lineage>
        <taxon>Eukaryota</taxon>
        <taxon>Viridiplantae</taxon>
        <taxon>Streptophyta</taxon>
        <taxon>Embryophyta</taxon>
        <taxon>Tracheophyta</taxon>
        <taxon>Spermatophyta</taxon>
        <taxon>Magnoliopsida</taxon>
        <taxon>Liliopsida</taxon>
        <taxon>Asparagales</taxon>
        <taxon>Iridaceae</taxon>
        <taxon>Iridoideae</taxon>
        <taxon>Irideae</taxon>
        <taxon>Iris</taxon>
    </lineage>
</organism>
<evidence type="ECO:0000313" key="6">
    <source>
        <dbReference type="EMBL" id="KAJ6850749.1"/>
    </source>
</evidence>
<comment type="caution">
    <text evidence="1">The sequence shown here is derived from an EMBL/GenBank/DDBJ whole genome shotgun (WGS) entry which is preliminary data.</text>
</comment>
<dbReference type="EMBL" id="JANAVB010042618">
    <property type="protein sequence ID" value="KAJ6793942.1"/>
    <property type="molecule type" value="Genomic_DNA"/>
</dbReference>